<feature type="domain" description="Stress-response A/B barrel" evidence="2">
    <location>
        <begin position="197"/>
        <end position="291"/>
    </location>
</feature>
<name>A0AAE1J583_9FABA</name>
<comment type="caution">
    <text evidence="3">The sequence shown here is derived from an EMBL/GenBank/DDBJ whole genome shotgun (WGS) entry which is preliminary data.</text>
</comment>
<organism evidence="3 4">
    <name type="scientific">Acacia crassicarpa</name>
    <name type="common">northern wattle</name>
    <dbReference type="NCBI Taxonomy" id="499986"/>
    <lineage>
        <taxon>Eukaryota</taxon>
        <taxon>Viridiplantae</taxon>
        <taxon>Streptophyta</taxon>
        <taxon>Embryophyta</taxon>
        <taxon>Tracheophyta</taxon>
        <taxon>Spermatophyta</taxon>
        <taxon>Magnoliopsida</taxon>
        <taxon>eudicotyledons</taxon>
        <taxon>Gunneridae</taxon>
        <taxon>Pentapetalae</taxon>
        <taxon>rosids</taxon>
        <taxon>fabids</taxon>
        <taxon>Fabales</taxon>
        <taxon>Fabaceae</taxon>
        <taxon>Caesalpinioideae</taxon>
        <taxon>mimosoid clade</taxon>
        <taxon>Acacieae</taxon>
        <taxon>Acacia</taxon>
    </lineage>
</organism>
<protein>
    <recommendedName>
        <fullName evidence="2">Stress-response A/B barrel domain-containing protein</fullName>
    </recommendedName>
</protein>
<evidence type="ECO:0000256" key="1">
    <source>
        <dbReference type="ARBA" id="ARBA00011738"/>
    </source>
</evidence>
<dbReference type="Proteomes" id="UP001293593">
    <property type="component" value="Unassembled WGS sequence"/>
</dbReference>
<dbReference type="EMBL" id="JAWXYG010000009">
    <property type="protein sequence ID" value="KAK4262741.1"/>
    <property type="molecule type" value="Genomic_DNA"/>
</dbReference>
<evidence type="ECO:0000259" key="2">
    <source>
        <dbReference type="PROSITE" id="PS51502"/>
    </source>
</evidence>
<sequence length="301" mass="34289">MRVQLQPLCSSFSNPLANQFGLIPVSSLPVSFDSSQRNGFKRAHLKLRRNQRIVISATNEQSPSIDSGRKRKVVEHICLLKAKQDLSDEEETDMLDHLYTTQYQMGGVVAISLGRISASNPENYTHGLFMRFQRREHLEKFYENPFYLKVLKEHVFTYCHGLMNVDYEAEVEDEMLSIFRKGEEFNFGVEFEFNFGVEFVILISFLDGVSAEKVEDALTSLASLTSGSPSLIVQATQGLSFTPSSKDYTHGAVIRFRSVEAFEIFMSSKEYKDMWLSKFQPITQKALSLHYSVDPVGTEIM</sequence>
<dbReference type="InterPro" id="IPR011008">
    <property type="entry name" value="Dimeric_a/b-barrel"/>
</dbReference>
<reference evidence="3" key="1">
    <citation type="submission" date="2023-10" db="EMBL/GenBank/DDBJ databases">
        <title>Chromosome-level genome of the transformable northern wattle, Acacia crassicarpa.</title>
        <authorList>
            <person name="Massaro I."/>
            <person name="Sinha N.R."/>
            <person name="Poethig S."/>
            <person name="Leichty A.R."/>
        </authorList>
    </citation>
    <scope>NUCLEOTIDE SEQUENCE</scope>
    <source>
        <strain evidence="3">Acra3RX</strain>
        <tissue evidence="3">Leaf</tissue>
    </source>
</reference>
<dbReference type="SUPFAM" id="SSF54909">
    <property type="entry name" value="Dimeric alpha+beta barrel"/>
    <property type="match status" value="2"/>
</dbReference>
<feature type="domain" description="Stress-response A/B barrel" evidence="2">
    <location>
        <begin position="74"/>
        <end position="167"/>
    </location>
</feature>
<proteinExistence type="predicted"/>
<dbReference type="Gene3D" id="3.30.70.100">
    <property type="match status" value="2"/>
</dbReference>
<dbReference type="AlphaFoldDB" id="A0AAE1J583"/>
<dbReference type="SMART" id="SM00886">
    <property type="entry name" value="Dabb"/>
    <property type="match status" value="2"/>
</dbReference>
<accession>A0AAE1J583</accession>
<dbReference type="PANTHER" id="PTHR33178:SF5">
    <property type="entry name" value="EXPRESSED PROTEIN"/>
    <property type="match status" value="1"/>
</dbReference>
<dbReference type="PROSITE" id="PS51502">
    <property type="entry name" value="S_R_A_B_BARREL"/>
    <property type="match status" value="2"/>
</dbReference>
<gene>
    <name evidence="3" type="ORF">QN277_028260</name>
</gene>
<evidence type="ECO:0000313" key="3">
    <source>
        <dbReference type="EMBL" id="KAK4262741.1"/>
    </source>
</evidence>
<dbReference type="InterPro" id="IPR013097">
    <property type="entry name" value="Dabb"/>
</dbReference>
<dbReference type="Pfam" id="PF07876">
    <property type="entry name" value="Dabb"/>
    <property type="match status" value="2"/>
</dbReference>
<evidence type="ECO:0000313" key="4">
    <source>
        <dbReference type="Proteomes" id="UP001293593"/>
    </source>
</evidence>
<dbReference type="InterPro" id="IPR044662">
    <property type="entry name" value="HS1/DABB1-like"/>
</dbReference>
<comment type="subunit">
    <text evidence="1">Homodimer.</text>
</comment>
<dbReference type="PANTHER" id="PTHR33178">
    <property type="match status" value="1"/>
</dbReference>
<keyword evidence="4" id="KW-1185">Reference proteome</keyword>